<proteinExistence type="predicted"/>
<gene>
    <name evidence="1" type="ORF">E2C01_019501</name>
</gene>
<protein>
    <submittedName>
        <fullName evidence="1">Uncharacterized protein</fullName>
    </submittedName>
</protein>
<accession>A0A5B7DZI6</accession>
<keyword evidence="2" id="KW-1185">Reference proteome</keyword>
<evidence type="ECO:0000313" key="1">
    <source>
        <dbReference type="EMBL" id="MPC26366.1"/>
    </source>
</evidence>
<organism evidence="1 2">
    <name type="scientific">Portunus trituberculatus</name>
    <name type="common">Swimming crab</name>
    <name type="synonym">Neptunus trituberculatus</name>
    <dbReference type="NCBI Taxonomy" id="210409"/>
    <lineage>
        <taxon>Eukaryota</taxon>
        <taxon>Metazoa</taxon>
        <taxon>Ecdysozoa</taxon>
        <taxon>Arthropoda</taxon>
        <taxon>Crustacea</taxon>
        <taxon>Multicrustacea</taxon>
        <taxon>Malacostraca</taxon>
        <taxon>Eumalacostraca</taxon>
        <taxon>Eucarida</taxon>
        <taxon>Decapoda</taxon>
        <taxon>Pleocyemata</taxon>
        <taxon>Brachyura</taxon>
        <taxon>Eubrachyura</taxon>
        <taxon>Portunoidea</taxon>
        <taxon>Portunidae</taxon>
        <taxon>Portuninae</taxon>
        <taxon>Portunus</taxon>
    </lineage>
</organism>
<sequence length="77" mass="8341">MGEAVCSFQIPTTAGVIFGNRHTGGTLQLVEGVFSAVDSGPVSGHLAPGYESRWEWIVDKLNQFCRSFLCPKKPEEG</sequence>
<comment type="caution">
    <text evidence="1">The sequence shown here is derived from an EMBL/GenBank/DDBJ whole genome shotgun (WGS) entry which is preliminary data.</text>
</comment>
<evidence type="ECO:0000313" key="2">
    <source>
        <dbReference type="Proteomes" id="UP000324222"/>
    </source>
</evidence>
<dbReference type="Proteomes" id="UP000324222">
    <property type="component" value="Unassembled WGS sequence"/>
</dbReference>
<dbReference type="EMBL" id="VSRR010001590">
    <property type="protein sequence ID" value="MPC26366.1"/>
    <property type="molecule type" value="Genomic_DNA"/>
</dbReference>
<reference evidence="1 2" key="1">
    <citation type="submission" date="2019-05" db="EMBL/GenBank/DDBJ databases">
        <title>Another draft genome of Portunus trituberculatus and its Hox gene families provides insights of decapod evolution.</title>
        <authorList>
            <person name="Jeong J.-H."/>
            <person name="Song I."/>
            <person name="Kim S."/>
            <person name="Choi T."/>
            <person name="Kim D."/>
            <person name="Ryu S."/>
            <person name="Kim W."/>
        </authorList>
    </citation>
    <scope>NUCLEOTIDE SEQUENCE [LARGE SCALE GENOMIC DNA]</scope>
    <source>
        <tissue evidence="1">Muscle</tissue>
    </source>
</reference>
<dbReference type="AlphaFoldDB" id="A0A5B7DZI6"/>
<name>A0A5B7DZI6_PORTR</name>